<dbReference type="GO" id="GO:0003824">
    <property type="term" value="F:catalytic activity"/>
    <property type="evidence" value="ECO:0007669"/>
    <property type="project" value="InterPro"/>
</dbReference>
<keyword evidence="2" id="KW-0004">4Fe-4S</keyword>
<dbReference type="InterPro" id="IPR007197">
    <property type="entry name" value="rSAM"/>
</dbReference>
<dbReference type="SUPFAM" id="SSF102114">
    <property type="entry name" value="Radical SAM enzymes"/>
    <property type="match status" value="1"/>
</dbReference>
<evidence type="ECO:0000256" key="2">
    <source>
        <dbReference type="ARBA" id="ARBA00022485"/>
    </source>
</evidence>
<reference evidence="8" key="1">
    <citation type="submission" date="2023-05" db="EMBL/GenBank/DDBJ databases">
        <title>Anaerotaeda fermentans gen. nov., sp. nov., a novel anaerobic planctomycete of the new family within the order Sedimentisphaerales isolated from Taman Peninsula, Russia.</title>
        <authorList>
            <person name="Khomyakova M.A."/>
            <person name="Merkel A.Y."/>
            <person name="Slobodkin A.I."/>
        </authorList>
    </citation>
    <scope>NUCLEOTIDE SEQUENCE</scope>
    <source>
        <strain evidence="8">M17dextr</strain>
    </source>
</reference>
<dbReference type="InterPro" id="IPR050377">
    <property type="entry name" value="Radical_SAM_PqqE_MftC-like"/>
</dbReference>
<proteinExistence type="predicted"/>
<dbReference type="Proteomes" id="UP001431776">
    <property type="component" value="Unassembled WGS sequence"/>
</dbReference>
<name>A0AAW6TVL7_9BACT</name>
<accession>A0AAW6TVL7</accession>
<dbReference type="CDD" id="cd21123">
    <property type="entry name" value="SPASM_MftC-like"/>
    <property type="match status" value="1"/>
</dbReference>
<protein>
    <submittedName>
        <fullName evidence="8">Radical SAM protein</fullName>
    </submittedName>
</protein>
<dbReference type="GO" id="GO:0051539">
    <property type="term" value="F:4 iron, 4 sulfur cluster binding"/>
    <property type="evidence" value="ECO:0007669"/>
    <property type="project" value="UniProtKB-KW"/>
</dbReference>
<keyword evidence="3" id="KW-0949">S-adenosyl-L-methionine</keyword>
<organism evidence="8 9">
    <name type="scientific">Anaerobaca lacustris</name>
    <dbReference type="NCBI Taxonomy" id="3044600"/>
    <lineage>
        <taxon>Bacteria</taxon>
        <taxon>Pseudomonadati</taxon>
        <taxon>Planctomycetota</taxon>
        <taxon>Phycisphaerae</taxon>
        <taxon>Sedimentisphaerales</taxon>
        <taxon>Anaerobacaceae</taxon>
        <taxon>Anaerobaca</taxon>
    </lineage>
</organism>
<dbReference type="PROSITE" id="PS51918">
    <property type="entry name" value="RADICAL_SAM"/>
    <property type="match status" value="1"/>
</dbReference>
<dbReference type="InterPro" id="IPR013785">
    <property type="entry name" value="Aldolase_TIM"/>
</dbReference>
<dbReference type="AlphaFoldDB" id="A0AAW6TVL7"/>
<evidence type="ECO:0000256" key="1">
    <source>
        <dbReference type="ARBA" id="ARBA00001966"/>
    </source>
</evidence>
<dbReference type="PANTHER" id="PTHR11228:SF7">
    <property type="entry name" value="PQQA PEPTIDE CYCLASE"/>
    <property type="match status" value="1"/>
</dbReference>
<dbReference type="SFLD" id="SFLDS00029">
    <property type="entry name" value="Radical_SAM"/>
    <property type="match status" value="1"/>
</dbReference>
<evidence type="ECO:0000259" key="7">
    <source>
        <dbReference type="PROSITE" id="PS51918"/>
    </source>
</evidence>
<dbReference type="InterPro" id="IPR023885">
    <property type="entry name" value="4Fe4S-binding_SPASM_dom"/>
</dbReference>
<evidence type="ECO:0000313" key="8">
    <source>
        <dbReference type="EMBL" id="MDI6447754.1"/>
    </source>
</evidence>
<keyword evidence="4" id="KW-0479">Metal-binding</keyword>
<dbReference type="SMART" id="SM00729">
    <property type="entry name" value="Elp3"/>
    <property type="match status" value="1"/>
</dbReference>
<sequence>MTKHGQNNKPRLMALEVTRRCRFNCRHCRADADGAVADELSTEQWKKILDAVAAYGKCVVIMTGGEPTERADIVELVRHGQDLGLYVVMATCGYAIDDASLATLKEAGLMALSFSLDGATAETHDAFRRTEGAFETVLRAAETTRRTGVRFQINTTITRSNLHEVPAIADLARRLGAYCYNPFILVPTGRGEQISEEILEPSQYAELLAELLQLRAELGIELRVTCGPQYARLFREMNAEVPKVHISGCMGGRGFGFISHRGDVQTCGFLDVSAGNLVENGYDFAAIWDRSPFLTEIRDLPAYKGKCGRCAYVTVCGGCRARAYTMTGDYLAADPVCWYEPKGKP</sequence>
<dbReference type="GO" id="GO:0046872">
    <property type="term" value="F:metal ion binding"/>
    <property type="evidence" value="ECO:0007669"/>
    <property type="project" value="UniProtKB-KW"/>
</dbReference>
<dbReference type="InterPro" id="IPR017200">
    <property type="entry name" value="PqqE-like"/>
</dbReference>
<dbReference type="NCBIfam" id="TIGR04085">
    <property type="entry name" value="rSAM_more_4Fe4S"/>
    <property type="match status" value="1"/>
</dbReference>
<evidence type="ECO:0000313" key="9">
    <source>
        <dbReference type="Proteomes" id="UP001431776"/>
    </source>
</evidence>
<dbReference type="CDD" id="cd01335">
    <property type="entry name" value="Radical_SAM"/>
    <property type="match status" value="1"/>
</dbReference>
<dbReference type="Pfam" id="PF04055">
    <property type="entry name" value="Radical_SAM"/>
    <property type="match status" value="1"/>
</dbReference>
<dbReference type="Pfam" id="PF13186">
    <property type="entry name" value="SPASM"/>
    <property type="match status" value="1"/>
</dbReference>
<evidence type="ECO:0000256" key="5">
    <source>
        <dbReference type="ARBA" id="ARBA00023004"/>
    </source>
</evidence>
<dbReference type="PIRSF" id="PIRSF037420">
    <property type="entry name" value="PQQ_syn_pqqE"/>
    <property type="match status" value="1"/>
</dbReference>
<dbReference type="RefSeq" id="WP_349243166.1">
    <property type="nucleotide sequence ID" value="NZ_JASCXX010000002.1"/>
</dbReference>
<evidence type="ECO:0000256" key="4">
    <source>
        <dbReference type="ARBA" id="ARBA00022723"/>
    </source>
</evidence>
<comment type="caution">
    <text evidence="8">The sequence shown here is derived from an EMBL/GenBank/DDBJ whole genome shotgun (WGS) entry which is preliminary data.</text>
</comment>
<dbReference type="Gene3D" id="3.20.20.70">
    <property type="entry name" value="Aldolase class I"/>
    <property type="match status" value="1"/>
</dbReference>
<dbReference type="PANTHER" id="PTHR11228">
    <property type="entry name" value="RADICAL SAM DOMAIN PROTEIN"/>
    <property type="match status" value="1"/>
</dbReference>
<evidence type="ECO:0000256" key="3">
    <source>
        <dbReference type="ARBA" id="ARBA00022691"/>
    </source>
</evidence>
<gene>
    <name evidence="8" type="ORF">QJ522_01765</name>
</gene>
<keyword evidence="9" id="KW-1185">Reference proteome</keyword>
<dbReference type="InterPro" id="IPR006638">
    <property type="entry name" value="Elp3/MiaA/NifB-like_rSAM"/>
</dbReference>
<dbReference type="SFLD" id="SFLDG01067">
    <property type="entry name" value="SPASM/twitch_domain_containing"/>
    <property type="match status" value="1"/>
</dbReference>
<comment type="cofactor">
    <cofactor evidence="1">
        <name>[4Fe-4S] cluster</name>
        <dbReference type="ChEBI" id="CHEBI:49883"/>
    </cofactor>
</comment>
<dbReference type="SFLD" id="SFLDG01386">
    <property type="entry name" value="main_SPASM_domain-containing"/>
    <property type="match status" value="1"/>
</dbReference>
<keyword evidence="5" id="KW-0408">Iron</keyword>
<feature type="domain" description="Radical SAM core" evidence="7">
    <location>
        <begin position="7"/>
        <end position="221"/>
    </location>
</feature>
<dbReference type="InterPro" id="IPR058240">
    <property type="entry name" value="rSAM_sf"/>
</dbReference>
<keyword evidence="6" id="KW-0411">Iron-sulfur</keyword>
<evidence type="ECO:0000256" key="6">
    <source>
        <dbReference type="ARBA" id="ARBA00023014"/>
    </source>
</evidence>
<dbReference type="EMBL" id="JASCXX010000002">
    <property type="protein sequence ID" value="MDI6447754.1"/>
    <property type="molecule type" value="Genomic_DNA"/>
</dbReference>